<evidence type="ECO:0000256" key="12">
    <source>
        <dbReference type="SAM" id="Phobius"/>
    </source>
</evidence>
<keyword evidence="2" id="KW-1003">Cell membrane</keyword>
<evidence type="ECO:0000313" key="13">
    <source>
        <dbReference type="EMBL" id="VAX32004.1"/>
    </source>
</evidence>
<evidence type="ECO:0000256" key="2">
    <source>
        <dbReference type="ARBA" id="ARBA00022475"/>
    </source>
</evidence>
<keyword evidence="10" id="KW-0594">Phospholipid biosynthesis</keyword>
<dbReference type="Pfam" id="PF01148">
    <property type="entry name" value="CTP_transf_1"/>
    <property type="match status" value="1"/>
</dbReference>
<keyword evidence="8" id="KW-0443">Lipid metabolism</keyword>
<feature type="transmembrane region" description="Helical" evidence="12">
    <location>
        <begin position="12"/>
        <end position="29"/>
    </location>
</feature>
<dbReference type="GO" id="GO:0005886">
    <property type="term" value="C:plasma membrane"/>
    <property type="evidence" value="ECO:0007669"/>
    <property type="project" value="UniProtKB-SubCell"/>
</dbReference>
<keyword evidence="5 12" id="KW-0812">Transmembrane</keyword>
<accession>A0A3B1D787</accession>
<evidence type="ECO:0000256" key="8">
    <source>
        <dbReference type="ARBA" id="ARBA00023098"/>
    </source>
</evidence>
<feature type="transmembrane region" description="Helical" evidence="12">
    <location>
        <begin position="205"/>
        <end position="224"/>
    </location>
</feature>
<keyword evidence="3" id="KW-0444">Lipid biosynthesis</keyword>
<evidence type="ECO:0000256" key="9">
    <source>
        <dbReference type="ARBA" id="ARBA00023136"/>
    </source>
</evidence>
<feature type="transmembrane region" description="Helical" evidence="12">
    <location>
        <begin position="117"/>
        <end position="135"/>
    </location>
</feature>
<comment type="subcellular location">
    <subcellularLocation>
        <location evidence="1">Cell membrane</location>
        <topology evidence="1">Multi-pass membrane protein</topology>
    </subcellularLocation>
</comment>
<feature type="transmembrane region" description="Helical" evidence="12">
    <location>
        <begin position="87"/>
        <end position="105"/>
    </location>
</feature>
<dbReference type="EMBL" id="UOGF01000081">
    <property type="protein sequence ID" value="VAX32004.1"/>
    <property type="molecule type" value="Genomic_DNA"/>
</dbReference>
<keyword evidence="6 13" id="KW-0548">Nucleotidyltransferase</keyword>
<feature type="transmembrane region" description="Helical" evidence="12">
    <location>
        <begin position="35"/>
        <end position="53"/>
    </location>
</feature>
<evidence type="ECO:0000256" key="10">
    <source>
        <dbReference type="ARBA" id="ARBA00023209"/>
    </source>
</evidence>
<keyword evidence="4 13" id="KW-0808">Transferase</keyword>
<dbReference type="PANTHER" id="PTHR46382:SF1">
    <property type="entry name" value="PHOSPHATIDATE CYTIDYLYLTRANSFERASE"/>
    <property type="match status" value="1"/>
</dbReference>
<reference evidence="13" key="1">
    <citation type="submission" date="2018-06" db="EMBL/GenBank/DDBJ databases">
        <authorList>
            <person name="Zhirakovskaya E."/>
        </authorList>
    </citation>
    <scope>NUCLEOTIDE SEQUENCE</scope>
</reference>
<keyword evidence="9 12" id="KW-0472">Membrane</keyword>
<dbReference type="PANTHER" id="PTHR46382">
    <property type="entry name" value="PHOSPHATIDATE CYTIDYLYLTRANSFERASE"/>
    <property type="match status" value="1"/>
</dbReference>
<evidence type="ECO:0000256" key="4">
    <source>
        <dbReference type="ARBA" id="ARBA00022679"/>
    </source>
</evidence>
<feature type="transmembrane region" description="Helical" evidence="12">
    <location>
        <begin position="181"/>
        <end position="199"/>
    </location>
</feature>
<evidence type="ECO:0000256" key="5">
    <source>
        <dbReference type="ARBA" id="ARBA00022692"/>
    </source>
</evidence>
<evidence type="ECO:0000256" key="6">
    <source>
        <dbReference type="ARBA" id="ARBA00022695"/>
    </source>
</evidence>
<keyword evidence="11" id="KW-1208">Phospholipid metabolism</keyword>
<name>A0A3B1D787_9ZZZZ</name>
<organism evidence="13">
    <name type="scientific">hydrothermal vent metagenome</name>
    <dbReference type="NCBI Taxonomy" id="652676"/>
    <lineage>
        <taxon>unclassified sequences</taxon>
        <taxon>metagenomes</taxon>
        <taxon>ecological metagenomes</taxon>
    </lineage>
</organism>
<dbReference type="AlphaFoldDB" id="A0A3B1D787"/>
<evidence type="ECO:0000256" key="11">
    <source>
        <dbReference type="ARBA" id="ARBA00023264"/>
    </source>
</evidence>
<dbReference type="EC" id="2.7.7.41" evidence="13"/>
<evidence type="ECO:0000256" key="1">
    <source>
        <dbReference type="ARBA" id="ARBA00004651"/>
    </source>
</evidence>
<sequence>MVWFQGRNKIKASRLLTAAILLPILFAIIWFLPSFFFFLFICLLIFRVQYEFYRLFYDPPEKKPIFLGLSLGLWLAAIFYFKPGFAGIALMLFLMIILLYTLFNFEDIKKTMTESAILFMGIAYLPAFLSHLFLIRDLPEGRGLIVLVLLMTWGGDAGAYYVGRAFGKKKLCPRVSPNKTVAGAVGGLITTFSTGIIAKLTFLTFLSWGDVVALALLLGIFGQLGDLCESMLKRAAGVKDSSAIIPSHGGLFDKLDSISFAAPLLYYYMAFLR</sequence>
<proteinExistence type="predicted"/>
<protein>
    <submittedName>
        <fullName evidence="13">Phosphatidate cytidylyltransferase</fullName>
        <ecNumber evidence="13">2.7.7.41</ecNumber>
    </submittedName>
</protein>
<gene>
    <name evidence="13" type="ORF">MNBD_NITROSPIRAE01-1847</name>
</gene>
<feature type="transmembrane region" description="Helical" evidence="12">
    <location>
        <begin position="65"/>
        <end position="81"/>
    </location>
</feature>
<evidence type="ECO:0000256" key="3">
    <source>
        <dbReference type="ARBA" id="ARBA00022516"/>
    </source>
</evidence>
<evidence type="ECO:0000256" key="7">
    <source>
        <dbReference type="ARBA" id="ARBA00022989"/>
    </source>
</evidence>
<keyword evidence="7 12" id="KW-1133">Transmembrane helix</keyword>
<feature type="transmembrane region" description="Helical" evidence="12">
    <location>
        <begin position="141"/>
        <end position="161"/>
    </location>
</feature>
<dbReference type="GO" id="GO:0016024">
    <property type="term" value="P:CDP-diacylglycerol biosynthetic process"/>
    <property type="evidence" value="ECO:0007669"/>
    <property type="project" value="TreeGrafter"/>
</dbReference>
<dbReference type="GO" id="GO:0004605">
    <property type="term" value="F:phosphatidate cytidylyltransferase activity"/>
    <property type="evidence" value="ECO:0007669"/>
    <property type="project" value="UniProtKB-EC"/>
</dbReference>